<dbReference type="Gene3D" id="2.40.170.20">
    <property type="entry name" value="TonB-dependent receptor, beta-barrel domain"/>
    <property type="match status" value="1"/>
</dbReference>
<keyword evidence="3 7" id="KW-1134">Transmembrane beta strand</keyword>
<comment type="subcellular location">
    <subcellularLocation>
        <location evidence="1 7">Cell outer membrane</location>
        <topology evidence="1 7">Multi-pass membrane protein</topology>
    </subcellularLocation>
</comment>
<keyword evidence="8" id="KW-0732">Signal</keyword>
<feature type="signal peptide" evidence="8">
    <location>
        <begin position="1"/>
        <end position="29"/>
    </location>
</feature>
<dbReference type="Pfam" id="PF13715">
    <property type="entry name" value="CarbopepD_reg_2"/>
    <property type="match status" value="1"/>
</dbReference>
<dbReference type="Pfam" id="PF07715">
    <property type="entry name" value="Plug"/>
    <property type="match status" value="1"/>
</dbReference>
<dbReference type="AlphaFoldDB" id="A0A2T7BHR7"/>
<comment type="similarity">
    <text evidence="7">Belongs to the TonB-dependent receptor family.</text>
</comment>
<evidence type="ECO:0000256" key="8">
    <source>
        <dbReference type="SAM" id="SignalP"/>
    </source>
</evidence>
<evidence type="ECO:0000313" key="10">
    <source>
        <dbReference type="EMBL" id="PUZ25827.1"/>
    </source>
</evidence>
<dbReference type="OrthoDB" id="9768177at2"/>
<dbReference type="GO" id="GO:0009279">
    <property type="term" value="C:cell outer membrane"/>
    <property type="evidence" value="ECO:0007669"/>
    <property type="project" value="UniProtKB-SubCell"/>
</dbReference>
<dbReference type="InterPro" id="IPR039426">
    <property type="entry name" value="TonB-dep_rcpt-like"/>
</dbReference>
<dbReference type="InterPro" id="IPR023996">
    <property type="entry name" value="TonB-dep_OMP_SusC/RagA"/>
</dbReference>
<keyword evidence="11" id="KW-1185">Reference proteome</keyword>
<evidence type="ECO:0000256" key="7">
    <source>
        <dbReference type="PROSITE-ProRule" id="PRU01360"/>
    </source>
</evidence>
<evidence type="ECO:0000256" key="5">
    <source>
        <dbReference type="ARBA" id="ARBA00023136"/>
    </source>
</evidence>
<organism evidence="10 11">
    <name type="scientific">Chitinophaga parva</name>
    <dbReference type="NCBI Taxonomy" id="2169414"/>
    <lineage>
        <taxon>Bacteria</taxon>
        <taxon>Pseudomonadati</taxon>
        <taxon>Bacteroidota</taxon>
        <taxon>Chitinophagia</taxon>
        <taxon>Chitinophagales</taxon>
        <taxon>Chitinophagaceae</taxon>
        <taxon>Chitinophaga</taxon>
    </lineage>
</organism>
<dbReference type="Gene3D" id="2.170.130.10">
    <property type="entry name" value="TonB-dependent receptor, plug domain"/>
    <property type="match status" value="1"/>
</dbReference>
<evidence type="ECO:0000256" key="4">
    <source>
        <dbReference type="ARBA" id="ARBA00022692"/>
    </source>
</evidence>
<dbReference type="Proteomes" id="UP000244450">
    <property type="component" value="Unassembled WGS sequence"/>
</dbReference>
<dbReference type="InterPro" id="IPR023997">
    <property type="entry name" value="TonB-dep_OMP_SusC/RagA_CS"/>
</dbReference>
<protein>
    <submittedName>
        <fullName evidence="10">SusC/RagA family protein</fullName>
    </submittedName>
</protein>
<accession>A0A2T7BHR7</accession>
<dbReference type="InterPro" id="IPR037066">
    <property type="entry name" value="Plug_dom_sf"/>
</dbReference>
<evidence type="ECO:0000313" key="11">
    <source>
        <dbReference type="Proteomes" id="UP000244450"/>
    </source>
</evidence>
<dbReference type="NCBIfam" id="TIGR04056">
    <property type="entry name" value="OMP_RagA_SusC"/>
    <property type="match status" value="1"/>
</dbReference>
<dbReference type="EMBL" id="QCYK01000002">
    <property type="protein sequence ID" value="PUZ25827.1"/>
    <property type="molecule type" value="Genomic_DNA"/>
</dbReference>
<dbReference type="InterPro" id="IPR036942">
    <property type="entry name" value="Beta-barrel_TonB_sf"/>
</dbReference>
<evidence type="ECO:0000256" key="6">
    <source>
        <dbReference type="ARBA" id="ARBA00023237"/>
    </source>
</evidence>
<keyword evidence="5 7" id="KW-0472">Membrane</keyword>
<dbReference type="RefSeq" id="WP_108687666.1">
    <property type="nucleotide sequence ID" value="NZ_QCYK01000002.1"/>
</dbReference>
<dbReference type="PROSITE" id="PS52016">
    <property type="entry name" value="TONB_DEPENDENT_REC_3"/>
    <property type="match status" value="1"/>
</dbReference>
<evidence type="ECO:0000256" key="1">
    <source>
        <dbReference type="ARBA" id="ARBA00004571"/>
    </source>
</evidence>
<dbReference type="InterPro" id="IPR008969">
    <property type="entry name" value="CarboxyPept-like_regulatory"/>
</dbReference>
<keyword evidence="6 7" id="KW-0998">Cell outer membrane</keyword>
<evidence type="ECO:0000259" key="9">
    <source>
        <dbReference type="Pfam" id="PF07715"/>
    </source>
</evidence>
<name>A0A2T7BHR7_9BACT</name>
<evidence type="ECO:0000256" key="2">
    <source>
        <dbReference type="ARBA" id="ARBA00022448"/>
    </source>
</evidence>
<proteinExistence type="inferred from homology"/>
<dbReference type="SUPFAM" id="SSF56935">
    <property type="entry name" value="Porins"/>
    <property type="match status" value="1"/>
</dbReference>
<keyword evidence="2 7" id="KW-0813">Transport</keyword>
<evidence type="ECO:0000256" key="3">
    <source>
        <dbReference type="ARBA" id="ARBA00022452"/>
    </source>
</evidence>
<keyword evidence="4 7" id="KW-0812">Transmembrane</keyword>
<gene>
    <name evidence="10" type="ORF">DCC81_16350</name>
</gene>
<feature type="chain" id="PRO_5015732060" evidence="8">
    <location>
        <begin position="30"/>
        <end position="1217"/>
    </location>
</feature>
<feature type="domain" description="TonB-dependent receptor plug" evidence="9">
    <location>
        <begin position="220"/>
        <end position="343"/>
    </location>
</feature>
<reference evidence="10 11" key="1">
    <citation type="submission" date="2018-04" db="EMBL/GenBank/DDBJ databases">
        <title>Chitinophaga fuyangensis sp. nov., isolated from soil in a chemical factory.</title>
        <authorList>
            <person name="Chen K."/>
        </authorList>
    </citation>
    <scope>NUCLEOTIDE SEQUENCE [LARGE SCALE GENOMIC DNA]</scope>
    <source>
        <strain evidence="10 11">LY-1</strain>
    </source>
</reference>
<dbReference type="NCBIfam" id="TIGR04057">
    <property type="entry name" value="SusC_RagA_signa"/>
    <property type="match status" value="1"/>
</dbReference>
<dbReference type="SUPFAM" id="SSF49464">
    <property type="entry name" value="Carboxypeptidase regulatory domain-like"/>
    <property type="match status" value="1"/>
</dbReference>
<dbReference type="InterPro" id="IPR012910">
    <property type="entry name" value="Plug_dom"/>
</dbReference>
<comment type="caution">
    <text evidence="10">The sequence shown here is derived from an EMBL/GenBank/DDBJ whole genome shotgun (WGS) entry which is preliminary data.</text>
</comment>
<sequence length="1217" mass="135728">MNQNLYRRRAVWLCQVSLLGMLFSLNPGAPLFARQAPTSEKLEPYLKQLENTFHVAFIYDGSEINKDLVIAINSRRRNSGKLDDALRDLPSQAGIEYTIVGNNVILKKATIAPKAADDNVVVKGRITTREGSNTVPLPGVNVMLKGTRTGTTTNGNGEFAIKVPQNGVLVFSMVGYKSVERVVSGSNPVFNIELQQESKSLSEVDVVATGYQTLDRKLFTGAATTLKGSDVKRDGITDVSRMLEGRVAGVSVQNVSGTFGAAPKIRVRGATSINGDNKPLWVVDGVVLEDVVNISNEQLSTGDPNTLIGSSVAGLNPDDIESFVILKDAAATAQYGARAMNGVIVVTTKKGKNTAGVPNISYTGNFTSYLKPSYSSYDILNSSDQMNVYLEMLNKGWLNHSSTANNANGGVFTKMYNEMYDYDTATGNYKLNNNIPSEKAFLQRYADANTNWFDVLFKNSLMMEHSLSVSSGSERSQFYASTSFLHDNGWSIGDNVKRFTGNLRGSFKINDRLSFELLTQASVRDQMAPGTLGRLSNPVFGQYDRDFDINPFSYALNTSRVLTPYDDQGNLEYFTRDYAPFNIIHELQNNTLGLTQIDFKGQGGLKYKITKTLQYSFDGSYRYAKTSQEHKVTENSNQAEAYRAGVAEQNTTIMNNNRFLYHNPDDPNALPVTVLPYGGFYNTVDDNITNYYFRNALEWNTSFRQDHLVNVYAAQELRYINRQHKTFDGYGYQFDQGGVPFIDPNIVKQNVESNFNYYSMNYNYERYLNYQMRAAYSYKGKYSFNATGRYDGSNLLGQSKTARWLPTWNVSGAWNIDNENFMQRNTRLLHVLSSARLRATYGLTASMGPATNSSLYLQAHTTNRPYLSERETVLYIAGLENSELTFEKQKELDLGLDLGFLGDRITLTADYYDRRGFDLIGPIRTSGIGGEETKVANYADMRSKGQEVTLGIAIIKQKDWSWNTQLTFAHNKNKITNLKNQPNIFDLVKPDGGAQEGYAQRGLFSIPFVGLDHLTGIPYFTNEDGTRSTNVYLQSDVTKYLHYEGPVDPTFTGGYYNSVRYKALTFSALLTFSAGNKVRLNPIFKTSYTDLDAMSSIFLKRWEMPGDEAHTNVPSIITPRESGKLDGYPYNNYNYSDARVADGGFVRLKTVSLGYMMPPTLVRRAGLKTASLTLVANNVWLIYADKKLNGQDPEFFGAGGVALPIPRQFTLSLKVGL</sequence>